<accession>A0A7S1NX27</accession>
<evidence type="ECO:0000256" key="1">
    <source>
        <dbReference type="SAM" id="MobiDB-lite"/>
    </source>
</evidence>
<feature type="region of interest" description="Disordered" evidence="1">
    <location>
        <begin position="33"/>
        <end position="65"/>
    </location>
</feature>
<sequence>MHSAIRTALLLCFTACLTSIYLYSSRVLVSSRRPALSPSPSPSPGPSPSLSPSDETPAAGSQTLLPPRRTVVLMTSYYQEPVDARRQELQQTVLSNLRNPHIDRVCLLVEIPGESPTPEDAAGLLGLPAWARSKLYPVRVRHQPLYSDMVGRANAEFPRSIVIIQNTDIEWDNSTTSQLQELTPNTVFALSRHPDPRAATEQSCKERQQCEDYNGSHDAFAFIAPLPAALTTPLHFRQNLWGAENRVIYELKAAGLVVLNPCKSIITTHHHCSRKRSTPKERINRQKGDRYGAFYKSGFAAAAKLYPVTPERLQCQEILDASYGIPFVDKDPRAMLGKNMSKWMQNAEAHLANQRQWEAAQCEERLLVPEVLPADKDPGWRSPKQIQRLLHLQKYLHPALFSHQFNKTTREARIRLIPL</sequence>
<name>A0A7S1NX27_9EUGL</name>
<dbReference type="EMBL" id="HBGA01151393">
    <property type="protein sequence ID" value="CAD9043834.1"/>
    <property type="molecule type" value="Transcribed_RNA"/>
</dbReference>
<feature type="compositionally biased region" description="Pro residues" evidence="1">
    <location>
        <begin position="37"/>
        <end position="49"/>
    </location>
</feature>
<proteinExistence type="predicted"/>
<dbReference type="PANTHER" id="PTHR40743">
    <property type="entry name" value="NUCLEOTIDE-DIPHOSPHO-SUGAR TRANSFERASE CONTAINING PROTEIN"/>
    <property type="match status" value="1"/>
</dbReference>
<dbReference type="PANTHER" id="PTHR40743:SF1">
    <property type="entry name" value="POSSIBLE GLYCOSYLTRANSFERASE"/>
    <property type="match status" value="1"/>
</dbReference>
<evidence type="ECO:0000313" key="2">
    <source>
        <dbReference type="EMBL" id="CAD9043834.1"/>
    </source>
</evidence>
<reference evidence="2" key="1">
    <citation type="submission" date="2021-01" db="EMBL/GenBank/DDBJ databases">
        <authorList>
            <person name="Corre E."/>
            <person name="Pelletier E."/>
            <person name="Niang G."/>
            <person name="Scheremetjew M."/>
            <person name="Finn R."/>
            <person name="Kale V."/>
            <person name="Holt S."/>
            <person name="Cochrane G."/>
            <person name="Meng A."/>
            <person name="Brown T."/>
            <person name="Cohen L."/>
        </authorList>
    </citation>
    <scope>NUCLEOTIDE SEQUENCE</scope>
    <source>
        <strain evidence="2">NIES-381</strain>
    </source>
</reference>
<protein>
    <submittedName>
        <fullName evidence="2">Uncharacterized protein</fullName>
    </submittedName>
</protein>
<dbReference type="AlphaFoldDB" id="A0A7S1NX27"/>
<gene>
    <name evidence="2" type="ORF">EGYM00392_LOCUS55017</name>
</gene>
<organism evidence="2">
    <name type="scientific">Eutreptiella gymnastica</name>
    <dbReference type="NCBI Taxonomy" id="73025"/>
    <lineage>
        <taxon>Eukaryota</taxon>
        <taxon>Discoba</taxon>
        <taxon>Euglenozoa</taxon>
        <taxon>Euglenida</taxon>
        <taxon>Spirocuta</taxon>
        <taxon>Euglenophyceae</taxon>
        <taxon>Eutreptiales</taxon>
        <taxon>Eutreptiaceae</taxon>
        <taxon>Eutreptiella</taxon>
    </lineage>
</organism>